<dbReference type="Proteomes" id="UP001156870">
    <property type="component" value="Unassembled WGS sequence"/>
</dbReference>
<dbReference type="PROSITE" id="PS51257">
    <property type="entry name" value="PROKAR_LIPOPROTEIN"/>
    <property type="match status" value="1"/>
</dbReference>
<evidence type="ECO:0000313" key="1">
    <source>
        <dbReference type="EMBL" id="GLS26035.1"/>
    </source>
</evidence>
<organism evidence="1 2">
    <name type="scientific">Marinibactrum halimedae</name>
    <dbReference type="NCBI Taxonomy" id="1444977"/>
    <lineage>
        <taxon>Bacteria</taxon>
        <taxon>Pseudomonadati</taxon>
        <taxon>Pseudomonadota</taxon>
        <taxon>Gammaproteobacteria</taxon>
        <taxon>Cellvibrionales</taxon>
        <taxon>Cellvibrionaceae</taxon>
        <taxon>Marinibactrum</taxon>
    </lineage>
</organism>
<dbReference type="AlphaFoldDB" id="A0AA37T9J5"/>
<gene>
    <name evidence="1" type="ORF">GCM10007877_17500</name>
</gene>
<reference evidence="1 2" key="1">
    <citation type="journal article" date="2014" name="Int. J. Syst. Evol. Microbiol.">
        <title>Complete genome sequence of Corynebacterium casei LMG S-19264T (=DSM 44701T), isolated from a smear-ripened cheese.</title>
        <authorList>
            <consortium name="US DOE Joint Genome Institute (JGI-PGF)"/>
            <person name="Walter F."/>
            <person name="Albersmeier A."/>
            <person name="Kalinowski J."/>
            <person name="Ruckert C."/>
        </authorList>
    </citation>
    <scope>NUCLEOTIDE SEQUENCE [LARGE SCALE GENOMIC DNA]</scope>
    <source>
        <strain evidence="1 2">NBRC 110095</strain>
    </source>
</reference>
<dbReference type="RefSeq" id="WP_232595727.1">
    <property type="nucleotide sequence ID" value="NZ_BSPD01000038.1"/>
</dbReference>
<evidence type="ECO:0000313" key="2">
    <source>
        <dbReference type="Proteomes" id="UP001156870"/>
    </source>
</evidence>
<protein>
    <submittedName>
        <fullName evidence="1">Uncharacterized protein</fullName>
    </submittedName>
</protein>
<dbReference type="EMBL" id="BSPD01000038">
    <property type="protein sequence ID" value="GLS26035.1"/>
    <property type="molecule type" value="Genomic_DNA"/>
</dbReference>
<comment type="caution">
    <text evidence="1">The sequence shown here is derived from an EMBL/GenBank/DDBJ whole genome shotgun (WGS) entry which is preliminary data.</text>
</comment>
<proteinExistence type="predicted"/>
<accession>A0AA37T9J5</accession>
<name>A0AA37T9J5_9GAMM</name>
<keyword evidence="2" id="KW-1185">Reference proteome</keyword>
<sequence>MHSRISHKTLSLLLKGLVIVHLLLVISGCATTNQFVVAQYNTTATEKFPNLSVFYQHPPKALRTFCEEFDQKSLLHHCSLNDIGLNKFHNALDDSQLFEGVYYANQDVDYKLLISTAHYNHEGGDELGQAVIAGATLMLAPVIVNTDIKVDASLTWNGQVIKHMQYDLPFTNNITLFTAQQDHKQDMATSVVSHIIRDFQQENLFSASLLYQKLDATDYTTATLPETTRHFIRSDHYQFHHPFNGLMTRYTHKTFEFDHIDAFIYPIRHWDLNNDSFLLSEELDNYKREMEIYLKEAKFSELNIIEATQVSIENNNTKIPAAYLKATYQTDEQQSVTTILYIFRNKDKFVKVRSTYESEANLSDQVVTFSQELASRISVPDESLYMMKARKMLKEASLKEGLKSE</sequence>